<dbReference type="InterPro" id="IPR001173">
    <property type="entry name" value="Glyco_trans_2-like"/>
</dbReference>
<dbReference type="InterPro" id="IPR029044">
    <property type="entry name" value="Nucleotide-diphossugar_trans"/>
</dbReference>
<dbReference type="GO" id="GO:0016740">
    <property type="term" value="F:transferase activity"/>
    <property type="evidence" value="ECO:0007669"/>
    <property type="project" value="UniProtKB-KW"/>
</dbReference>
<keyword evidence="1" id="KW-0472">Membrane</keyword>
<dbReference type="SUPFAM" id="SSF53448">
    <property type="entry name" value="Nucleotide-diphospho-sugar transferases"/>
    <property type="match status" value="1"/>
</dbReference>
<reference evidence="3 4" key="1">
    <citation type="submission" date="2019-12" db="EMBL/GenBank/DDBJ databases">
        <authorList>
            <person name="Lee S.D."/>
        </authorList>
    </citation>
    <scope>NUCLEOTIDE SEQUENCE [LARGE SCALE GENOMIC DNA]</scope>
    <source>
        <strain evidence="3 4">SAP-6</strain>
    </source>
</reference>
<feature type="transmembrane region" description="Helical" evidence="1">
    <location>
        <begin position="266"/>
        <end position="289"/>
    </location>
</feature>
<dbReference type="RefSeq" id="WP_162364786.1">
    <property type="nucleotide sequence ID" value="NZ_WUBS01000003.1"/>
</dbReference>
<protein>
    <submittedName>
        <fullName evidence="3">Glycosyltransferase</fullName>
    </submittedName>
</protein>
<evidence type="ECO:0000259" key="2">
    <source>
        <dbReference type="Pfam" id="PF00535"/>
    </source>
</evidence>
<gene>
    <name evidence="3" type="ORF">GRH90_04915</name>
</gene>
<dbReference type="Proteomes" id="UP000461443">
    <property type="component" value="Unassembled WGS sequence"/>
</dbReference>
<accession>A0A845SGA0</accession>
<comment type="caution">
    <text evidence="3">The sequence shown here is derived from an EMBL/GenBank/DDBJ whole genome shotgun (WGS) entry which is preliminary data.</text>
</comment>
<dbReference type="CDD" id="cd04179">
    <property type="entry name" value="DPM_DPG-synthase_like"/>
    <property type="match status" value="1"/>
</dbReference>
<dbReference type="EMBL" id="WUBS01000003">
    <property type="protein sequence ID" value="NDL62096.1"/>
    <property type="molecule type" value="Genomic_DNA"/>
</dbReference>
<dbReference type="PANTHER" id="PTHR48090:SF7">
    <property type="entry name" value="RFBJ PROTEIN"/>
    <property type="match status" value="1"/>
</dbReference>
<dbReference type="Gene3D" id="3.90.550.10">
    <property type="entry name" value="Spore Coat Polysaccharide Biosynthesis Protein SpsA, Chain A"/>
    <property type="match status" value="1"/>
</dbReference>
<evidence type="ECO:0000256" key="1">
    <source>
        <dbReference type="SAM" id="Phobius"/>
    </source>
</evidence>
<name>A0A845SGA0_9GAMM</name>
<keyword evidence="1" id="KW-0812">Transmembrane</keyword>
<keyword evidence="3" id="KW-0808">Transferase</keyword>
<dbReference type="AlphaFoldDB" id="A0A845SGA0"/>
<evidence type="ECO:0000313" key="4">
    <source>
        <dbReference type="Proteomes" id="UP000461443"/>
    </source>
</evidence>
<dbReference type="Pfam" id="PF00535">
    <property type="entry name" value="Glycos_transf_2"/>
    <property type="match status" value="1"/>
</dbReference>
<keyword evidence="4" id="KW-1185">Reference proteome</keyword>
<evidence type="ECO:0000313" key="3">
    <source>
        <dbReference type="EMBL" id="NDL62096.1"/>
    </source>
</evidence>
<dbReference type="PANTHER" id="PTHR48090">
    <property type="entry name" value="UNDECAPRENYL-PHOSPHATE 4-DEOXY-4-FORMAMIDO-L-ARABINOSE TRANSFERASE-RELATED"/>
    <property type="match status" value="1"/>
</dbReference>
<organism evidence="3 4">
    <name type="scientific">Acerihabitans arboris</name>
    <dbReference type="NCBI Taxonomy" id="2691583"/>
    <lineage>
        <taxon>Bacteria</taxon>
        <taxon>Pseudomonadati</taxon>
        <taxon>Pseudomonadota</taxon>
        <taxon>Gammaproteobacteria</taxon>
        <taxon>Enterobacterales</taxon>
        <taxon>Pectobacteriaceae</taxon>
        <taxon>Acerihabitans</taxon>
    </lineage>
</organism>
<keyword evidence="1" id="KW-1133">Transmembrane helix</keyword>
<dbReference type="InterPro" id="IPR050256">
    <property type="entry name" value="Glycosyltransferase_2"/>
</dbReference>
<proteinExistence type="predicted"/>
<reference evidence="3 4" key="2">
    <citation type="submission" date="2020-02" db="EMBL/GenBank/DDBJ databases">
        <title>The new genus of Enterobacteriales.</title>
        <authorList>
            <person name="Kim I.S."/>
        </authorList>
    </citation>
    <scope>NUCLEOTIDE SEQUENCE [LARGE SCALE GENOMIC DNA]</scope>
    <source>
        <strain evidence="3 4">SAP-6</strain>
    </source>
</reference>
<feature type="domain" description="Glycosyltransferase 2-like" evidence="2">
    <location>
        <begin position="12"/>
        <end position="161"/>
    </location>
</feature>
<feature type="transmembrane region" description="Helical" evidence="1">
    <location>
        <begin position="232"/>
        <end position="254"/>
    </location>
</feature>
<sequence>MDNTFRDKHVAVIIPCYNESIAIAKVIEDFNKSIPEAAVYVFDNNSIDDTAKIAKNSGAIVYTVTRPGKGNVVRRMFADIEADIYVMVDGDATYDAASCPILINKLIDEHLDMVVGARQHSEKEAYRPGHTFGNKILTGCVQTIFGGDFSDMLSGYRVFSRRYVKSFPAMAKGFEIETELTVHALELRVPYAEVVTPYDSRMDGSTSKLSTYKDGMRILKTIIKLYSVERPFFFYGILALFFAISSIVFAIPLFHDYYETGLVPRFPTAILSTGLMILSAISFITGILLENVTLGHREIKMLAYLSIKRD</sequence>